<sequence length="35" mass="4046">MGTFLEAFDIFAAEEHGCILGNKPQYLFRRKGWAK</sequence>
<keyword evidence="2" id="KW-1185">Reference proteome</keyword>
<dbReference type="Proteomes" id="UP000058446">
    <property type="component" value="Chromosome"/>
</dbReference>
<accession>A0A0K2H2U4</accession>
<evidence type="ECO:0000313" key="1">
    <source>
        <dbReference type="EMBL" id="ALA68370.1"/>
    </source>
</evidence>
<proteinExistence type="predicted"/>
<dbReference type="KEGG" id="clw:CLAC_01250"/>
<gene>
    <name evidence="1" type="ORF">CLAC_01250</name>
</gene>
<protein>
    <submittedName>
        <fullName evidence="1">Uncharacterized protein</fullName>
    </submittedName>
</protein>
<dbReference type="AlphaFoldDB" id="A0A0K2H2U4"/>
<evidence type="ECO:0000313" key="2">
    <source>
        <dbReference type="Proteomes" id="UP000058446"/>
    </source>
</evidence>
<organism evidence="1 2">
    <name type="scientific">Corynebacterium lactis RW2-5</name>
    <dbReference type="NCBI Taxonomy" id="1408189"/>
    <lineage>
        <taxon>Bacteria</taxon>
        <taxon>Bacillati</taxon>
        <taxon>Actinomycetota</taxon>
        <taxon>Actinomycetes</taxon>
        <taxon>Mycobacteriales</taxon>
        <taxon>Corynebacteriaceae</taxon>
        <taxon>Corynebacterium</taxon>
    </lineage>
</organism>
<name>A0A0K2H2U4_9CORY</name>
<reference evidence="1 2" key="1">
    <citation type="submission" date="2013-10" db="EMBL/GenBank/DDBJ databases">
        <title>Complete genome sequence of Corynebacterium lactis DSM 45799(T), isolated from raw cow milk.</title>
        <authorList>
            <person name="Ruckert C."/>
            <person name="Albersmeier A."/>
            <person name="Lipski A."/>
            <person name="Kalinowski J."/>
        </authorList>
    </citation>
    <scope>NUCLEOTIDE SEQUENCE [LARGE SCALE GENOMIC DNA]</scope>
    <source>
        <strain evidence="1 2">RW2-5</strain>
    </source>
</reference>
<dbReference type="EMBL" id="CP006841">
    <property type="protein sequence ID" value="ALA68370.1"/>
    <property type="molecule type" value="Genomic_DNA"/>
</dbReference>